<dbReference type="PROSITE" id="PS51257">
    <property type="entry name" value="PROKAR_LIPOPROTEIN"/>
    <property type="match status" value="1"/>
</dbReference>
<comment type="caution">
    <text evidence="2">The sequence shown here is derived from an EMBL/GenBank/DDBJ whole genome shotgun (WGS) entry which is preliminary data.</text>
</comment>
<sequence length="132" mass="13220">MKPQPLFAALLVSATLAGCAQTPPGAPEAESQRLSRELRALVGTAACTADSQCSSLAVGAKACGGPAGYLAWSSVGTDAARVKDLAARLTAAQQREIVAGGLRSNCAFVADPGAVCQAGRCQPAAPAPVTRR</sequence>
<protein>
    <recommendedName>
        <fullName evidence="4">Lipoprotein</fullName>
    </recommendedName>
</protein>
<accession>A0A9X4LIR8</accession>
<dbReference type="AlphaFoldDB" id="A0A9X4LIR8"/>
<proteinExistence type="predicted"/>
<dbReference type="Proteomes" id="UP001152766">
    <property type="component" value="Unassembled WGS sequence"/>
</dbReference>
<organism evidence="2 3">
    <name type="scientific">Pelomonas aquatica</name>
    <dbReference type="NCBI Taxonomy" id="431058"/>
    <lineage>
        <taxon>Bacteria</taxon>
        <taxon>Pseudomonadati</taxon>
        <taxon>Pseudomonadota</taxon>
        <taxon>Betaproteobacteria</taxon>
        <taxon>Burkholderiales</taxon>
        <taxon>Sphaerotilaceae</taxon>
        <taxon>Roseateles</taxon>
    </lineage>
</organism>
<name>A0A9X4LIR8_9BURK</name>
<evidence type="ECO:0000313" key="2">
    <source>
        <dbReference type="EMBL" id="MDG0863207.1"/>
    </source>
</evidence>
<keyword evidence="1" id="KW-0732">Signal</keyword>
<gene>
    <name evidence="2" type="ORF">EXJ73_12085</name>
</gene>
<evidence type="ECO:0000256" key="1">
    <source>
        <dbReference type="SAM" id="SignalP"/>
    </source>
</evidence>
<dbReference type="EMBL" id="SGUG01000015">
    <property type="protein sequence ID" value="MDG0863207.1"/>
    <property type="molecule type" value="Genomic_DNA"/>
</dbReference>
<feature type="chain" id="PRO_5040759527" description="Lipoprotein" evidence="1">
    <location>
        <begin position="21"/>
        <end position="132"/>
    </location>
</feature>
<reference evidence="2" key="1">
    <citation type="submission" date="2019-02" db="EMBL/GenBank/DDBJ databases">
        <title>Draft genome of the type strain Pelomonas aquatica CCUG 52575T.</title>
        <authorList>
            <person name="Gomila M."/>
            <person name="Lalucat J."/>
        </authorList>
    </citation>
    <scope>NUCLEOTIDE SEQUENCE</scope>
    <source>
        <strain evidence="2">CCUG 52575</strain>
    </source>
</reference>
<feature type="signal peptide" evidence="1">
    <location>
        <begin position="1"/>
        <end position="20"/>
    </location>
</feature>
<evidence type="ECO:0008006" key="4">
    <source>
        <dbReference type="Google" id="ProtNLM"/>
    </source>
</evidence>
<dbReference type="RefSeq" id="WP_268152043.1">
    <property type="nucleotide sequence ID" value="NZ_JAPPUW010000014.1"/>
</dbReference>
<evidence type="ECO:0000313" key="3">
    <source>
        <dbReference type="Proteomes" id="UP001152766"/>
    </source>
</evidence>
<keyword evidence="3" id="KW-1185">Reference proteome</keyword>